<sequence length="180" mass="19510">MSEVTVASRYAKSLIDLAQEQNIVDAIKADMDLFLHTLKGSSELAAVLANPIISQAKKINVLEAVFGGKVNKVSIMFFKLMINKGRGEVLYFTAQEYINLFNIKRNITKAKVTSATALSDANKKTLVDELQKAIGGTVVLDTKTDPSLIGGFVLNVGDRQVDTSIAASLKKMKKEFAAKA</sequence>
<comment type="function">
    <text evidence="7">This protein is part of the stalk that links CF(0) to CF(1). It either transmits conformational changes from CF(0) to CF(1) or is implicated in proton conduction.</text>
</comment>
<keyword evidence="4 7" id="KW-0406">Ion transport</keyword>
<dbReference type="InterPro" id="IPR000711">
    <property type="entry name" value="ATPase_OSCP/dsu"/>
</dbReference>
<keyword evidence="7" id="KW-1003">Cell membrane</keyword>
<keyword evidence="5 7" id="KW-0472">Membrane</keyword>
<keyword evidence="2 7" id="KW-0813">Transport</keyword>
<evidence type="ECO:0000313" key="8">
    <source>
        <dbReference type="EMBL" id="SEO46990.1"/>
    </source>
</evidence>
<comment type="subcellular location">
    <subcellularLocation>
        <location evidence="7">Cell membrane</location>
        <topology evidence="7">Peripheral membrane protein</topology>
    </subcellularLocation>
    <subcellularLocation>
        <location evidence="1">Membrane</location>
    </subcellularLocation>
</comment>
<reference evidence="9" key="1">
    <citation type="submission" date="2016-10" db="EMBL/GenBank/DDBJ databases">
        <authorList>
            <person name="Varghese N."/>
            <person name="Submissions S."/>
        </authorList>
    </citation>
    <scope>NUCLEOTIDE SEQUENCE [LARGE SCALE GENOMIC DNA]</scope>
    <source>
        <strain evidence="9">Gh-48</strain>
    </source>
</reference>
<dbReference type="STRING" id="551995.SAMN05192574_108198"/>
<dbReference type="HAMAP" id="MF_01416">
    <property type="entry name" value="ATP_synth_delta_bact"/>
    <property type="match status" value="1"/>
</dbReference>
<keyword evidence="9" id="KW-1185">Reference proteome</keyword>
<dbReference type="GO" id="GO:0046933">
    <property type="term" value="F:proton-transporting ATP synthase activity, rotational mechanism"/>
    <property type="evidence" value="ECO:0007669"/>
    <property type="project" value="UniProtKB-UniRule"/>
</dbReference>
<dbReference type="EMBL" id="FOCL01000008">
    <property type="protein sequence ID" value="SEO46990.1"/>
    <property type="molecule type" value="Genomic_DNA"/>
</dbReference>
<evidence type="ECO:0000256" key="2">
    <source>
        <dbReference type="ARBA" id="ARBA00022448"/>
    </source>
</evidence>
<dbReference type="OrthoDB" id="9802471at2"/>
<name>A0A1H8PYI4_9SPHI</name>
<dbReference type="PANTHER" id="PTHR11910">
    <property type="entry name" value="ATP SYNTHASE DELTA CHAIN"/>
    <property type="match status" value="1"/>
</dbReference>
<organism evidence="8 9">
    <name type="scientific">Mucilaginibacter gossypiicola</name>
    <dbReference type="NCBI Taxonomy" id="551995"/>
    <lineage>
        <taxon>Bacteria</taxon>
        <taxon>Pseudomonadati</taxon>
        <taxon>Bacteroidota</taxon>
        <taxon>Sphingobacteriia</taxon>
        <taxon>Sphingobacteriales</taxon>
        <taxon>Sphingobacteriaceae</taxon>
        <taxon>Mucilaginibacter</taxon>
    </lineage>
</organism>
<dbReference type="PROSITE" id="PS00389">
    <property type="entry name" value="ATPASE_DELTA"/>
    <property type="match status" value="1"/>
</dbReference>
<dbReference type="NCBIfam" id="TIGR01145">
    <property type="entry name" value="ATP_synt_delta"/>
    <property type="match status" value="1"/>
</dbReference>
<evidence type="ECO:0000256" key="5">
    <source>
        <dbReference type="ARBA" id="ARBA00023136"/>
    </source>
</evidence>
<proteinExistence type="inferred from homology"/>
<comment type="function">
    <text evidence="7">F(1)F(0) ATP synthase produces ATP from ADP in the presence of a proton or sodium gradient. F-type ATPases consist of two structural domains, F(1) containing the extramembraneous catalytic core and F(0) containing the membrane proton channel, linked together by a central stalk and a peripheral stalk. During catalysis, ATP synthesis in the catalytic domain of F(1) is coupled via a rotary mechanism of the central stalk subunits to proton translocation.</text>
</comment>
<comment type="similarity">
    <text evidence="7">Belongs to the ATPase delta chain family.</text>
</comment>
<protein>
    <recommendedName>
        <fullName evidence="7">ATP synthase subunit delta</fullName>
    </recommendedName>
    <alternativeName>
        <fullName evidence="7">ATP synthase F(1) sector subunit delta</fullName>
    </alternativeName>
    <alternativeName>
        <fullName evidence="7">F-type ATPase subunit delta</fullName>
        <shortName evidence="7">F-ATPase subunit delta</shortName>
    </alternativeName>
</protein>
<dbReference type="RefSeq" id="WP_091215624.1">
    <property type="nucleotide sequence ID" value="NZ_FOCL01000008.1"/>
</dbReference>
<dbReference type="InterPro" id="IPR026015">
    <property type="entry name" value="ATP_synth_OSCP/delta_N_sf"/>
</dbReference>
<keyword evidence="7" id="KW-0139">CF(1)</keyword>
<dbReference type="PRINTS" id="PR00125">
    <property type="entry name" value="ATPASEDELTA"/>
</dbReference>
<evidence type="ECO:0000313" key="9">
    <source>
        <dbReference type="Proteomes" id="UP000198942"/>
    </source>
</evidence>
<dbReference type="SUPFAM" id="SSF47928">
    <property type="entry name" value="N-terminal domain of the delta subunit of the F1F0-ATP synthase"/>
    <property type="match status" value="1"/>
</dbReference>
<keyword evidence="3 7" id="KW-0375">Hydrogen ion transport</keyword>
<keyword evidence="6 7" id="KW-0066">ATP synthesis</keyword>
<evidence type="ECO:0000256" key="1">
    <source>
        <dbReference type="ARBA" id="ARBA00004370"/>
    </source>
</evidence>
<dbReference type="GO" id="GO:0005886">
    <property type="term" value="C:plasma membrane"/>
    <property type="evidence" value="ECO:0007669"/>
    <property type="project" value="UniProtKB-SubCell"/>
</dbReference>
<dbReference type="GO" id="GO:0045259">
    <property type="term" value="C:proton-transporting ATP synthase complex"/>
    <property type="evidence" value="ECO:0007669"/>
    <property type="project" value="UniProtKB-KW"/>
</dbReference>
<evidence type="ECO:0000256" key="6">
    <source>
        <dbReference type="ARBA" id="ARBA00023310"/>
    </source>
</evidence>
<evidence type="ECO:0000256" key="4">
    <source>
        <dbReference type="ARBA" id="ARBA00023065"/>
    </source>
</evidence>
<accession>A0A1H8PYI4</accession>
<gene>
    <name evidence="7" type="primary">atpH</name>
    <name evidence="8" type="ORF">SAMN05192574_108198</name>
</gene>
<evidence type="ECO:0000256" key="3">
    <source>
        <dbReference type="ARBA" id="ARBA00022781"/>
    </source>
</evidence>
<dbReference type="InterPro" id="IPR020781">
    <property type="entry name" value="ATPase_OSCP/d_CS"/>
</dbReference>
<dbReference type="Pfam" id="PF00213">
    <property type="entry name" value="OSCP"/>
    <property type="match status" value="1"/>
</dbReference>
<dbReference type="Proteomes" id="UP000198942">
    <property type="component" value="Unassembled WGS sequence"/>
</dbReference>
<dbReference type="AlphaFoldDB" id="A0A1H8PYI4"/>
<evidence type="ECO:0000256" key="7">
    <source>
        <dbReference type="HAMAP-Rule" id="MF_01416"/>
    </source>
</evidence>
<dbReference type="Gene3D" id="1.10.520.20">
    <property type="entry name" value="N-terminal domain of the delta subunit of the F1F0-ATP synthase"/>
    <property type="match status" value="1"/>
</dbReference>